<dbReference type="EC" id="3.4.21.89" evidence="3"/>
<feature type="compositionally biased region" description="Basic and acidic residues" evidence="4">
    <location>
        <begin position="14"/>
        <end position="26"/>
    </location>
</feature>
<dbReference type="InterPro" id="IPR036286">
    <property type="entry name" value="LexA/Signal_pep-like_sf"/>
</dbReference>
<evidence type="ECO:0000256" key="3">
    <source>
        <dbReference type="RuleBase" id="RU362042"/>
    </source>
</evidence>
<dbReference type="PRINTS" id="PR00727">
    <property type="entry name" value="LEADERPTASE"/>
</dbReference>
<dbReference type="Pfam" id="PF10502">
    <property type="entry name" value="Peptidase_S26"/>
    <property type="match status" value="1"/>
</dbReference>
<accession>A0A367CEV9</accession>
<comment type="caution">
    <text evidence="6">The sequence shown here is derived from an EMBL/GenBank/DDBJ whole genome shotgun (WGS) entry which is preliminary data.</text>
</comment>
<dbReference type="STRING" id="53345.LIU_10285"/>
<dbReference type="RefSeq" id="WP_113845985.1">
    <property type="nucleotide sequence ID" value="NZ_LEPB01000004.1"/>
</dbReference>
<dbReference type="GO" id="GO:0009003">
    <property type="term" value="F:signal peptidase activity"/>
    <property type="evidence" value="ECO:0007669"/>
    <property type="project" value="UniProtKB-EC"/>
</dbReference>
<comment type="subcellular location">
    <subcellularLocation>
        <location evidence="1">Cell membrane</location>
        <topology evidence="1">Single-pass type II membrane protein</topology>
    </subcellularLocation>
    <subcellularLocation>
        <location evidence="3">Membrane</location>
        <topology evidence="3">Single-pass type II membrane protein</topology>
    </subcellularLocation>
</comment>
<comment type="catalytic activity">
    <reaction evidence="3">
        <text>Cleavage of hydrophobic, N-terminal signal or leader sequences from secreted and periplasmic proteins.</text>
        <dbReference type="EC" id="3.4.21.89"/>
    </reaction>
</comment>
<keyword evidence="3" id="KW-0645">Protease</keyword>
<evidence type="ECO:0000256" key="2">
    <source>
        <dbReference type="ARBA" id="ARBA00009370"/>
    </source>
</evidence>
<feature type="transmembrane region" description="Helical" evidence="3">
    <location>
        <begin position="37"/>
        <end position="58"/>
    </location>
</feature>
<proteinExistence type="inferred from homology"/>
<organism evidence="6 7">
    <name type="scientific">Enterococcus durans</name>
    <dbReference type="NCBI Taxonomy" id="53345"/>
    <lineage>
        <taxon>Bacteria</taxon>
        <taxon>Bacillati</taxon>
        <taxon>Bacillota</taxon>
        <taxon>Bacilli</taxon>
        <taxon>Lactobacillales</taxon>
        <taxon>Enterococcaceae</taxon>
        <taxon>Enterococcus</taxon>
    </lineage>
</organism>
<evidence type="ECO:0000256" key="4">
    <source>
        <dbReference type="SAM" id="MobiDB-lite"/>
    </source>
</evidence>
<dbReference type="SUPFAM" id="SSF51306">
    <property type="entry name" value="LexA/Signal peptidase"/>
    <property type="match status" value="1"/>
</dbReference>
<dbReference type="Proteomes" id="UP000252797">
    <property type="component" value="Unassembled WGS sequence"/>
</dbReference>
<feature type="region of interest" description="Disordered" evidence="4">
    <location>
        <begin position="1"/>
        <end position="26"/>
    </location>
</feature>
<dbReference type="GO" id="GO:0006465">
    <property type="term" value="P:signal peptide processing"/>
    <property type="evidence" value="ECO:0007669"/>
    <property type="project" value="InterPro"/>
</dbReference>
<dbReference type="InterPro" id="IPR000223">
    <property type="entry name" value="Pept_S26A_signal_pept_1"/>
</dbReference>
<dbReference type="GO" id="GO:0005886">
    <property type="term" value="C:plasma membrane"/>
    <property type="evidence" value="ECO:0007669"/>
    <property type="project" value="UniProtKB-SubCell"/>
</dbReference>
<dbReference type="Gene3D" id="2.10.109.10">
    <property type="entry name" value="Umud Fragment, subunit A"/>
    <property type="match status" value="1"/>
</dbReference>
<reference evidence="6 7" key="1">
    <citation type="submission" date="2015-06" db="EMBL/GenBank/DDBJ databases">
        <title>The Genome Sequence of Enterococcus durans 4EA1.</title>
        <authorList>
            <consortium name="The Broad Institute Genomics Platform"/>
            <consortium name="The Broad Institute Genome Sequencing Center for Infectious Disease"/>
            <person name="Earl A.M."/>
            <person name="Van Tyne D."/>
            <person name="Lebreton F."/>
            <person name="Saavedra J.T."/>
            <person name="Gilmore M.S."/>
            <person name="Manson Mcguire A."/>
            <person name="Clock S."/>
            <person name="Crupain M."/>
            <person name="Rangan U."/>
            <person name="Young S."/>
            <person name="Abouelleil A."/>
            <person name="Cao P."/>
            <person name="Chapman S.B."/>
            <person name="Griggs A."/>
            <person name="Priest M."/>
            <person name="Shea T."/>
            <person name="Wortman J."/>
            <person name="Nusbaum C."/>
            <person name="Birren B."/>
        </authorList>
    </citation>
    <scope>NUCLEOTIDE SEQUENCE [LARGE SCALE GENOMIC DNA]</scope>
    <source>
        <strain evidence="6 7">4EA1</strain>
    </source>
</reference>
<name>A0A367CEV9_9ENTE</name>
<keyword evidence="3" id="KW-0472">Membrane</keyword>
<dbReference type="PANTHER" id="PTHR43390">
    <property type="entry name" value="SIGNAL PEPTIDASE I"/>
    <property type="match status" value="1"/>
</dbReference>
<dbReference type="EMBL" id="LEPB01000004">
    <property type="protein sequence ID" value="RCA11175.1"/>
    <property type="molecule type" value="Genomic_DNA"/>
</dbReference>
<dbReference type="GO" id="GO:0004252">
    <property type="term" value="F:serine-type endopeptidase activity"/>
    <property type="evidence" value="ECO:0007669"/>
    <property type="project" value="InterPro"/>
</dbReference>
<keyword evidence="3" id="KW-1133">Transmembrane helix</keyword>
<sequence length="193" mass="22173">MIEKFHKKRKNKIEKRTTENTRKDGTKPSLTEDILNLVLKIFIIVALFWSLFVFVFGLHQVEETGMSPSIKPEDIIMYYRLEKDYDLLDPVVLKVKDTVQVRRVVAKAGDTVDITAEGLVVNGSLQTGLEKDFVNGDTLPYKQGITFPITIKKGEVFLLGDNRQQAQDSRIYGPVKIKDTMGKLMWDLRRRNL</sequence>
<dbReference type="PANTHER" id="PTHR43390:SF1">
    <property type="entry name" value="CHLOROPLAST PROCESSING PEPTIDASE"/>
    <property type="match status" value="1"/>
</dbReference>
<keyword evidence="3" id="KW-0812">Transmembrane</keyword>
<evidence type="ECO:0000313" key="6">
    <source>
        <dbReference type="EMBL" id="RCA11175.1"/>
    </source>
</evidence>
<dbReference type="InterPro" id="IPR019533">
    <property type="entry name" value="Peptidase_S26"/>
</dbReference>
<comment type="similarity">
    <text evidence="2 3">Belongs to the peptidase S26 family.</text>
</comment>
<dbReference type="CDD" id="cd06530">
    <property type="entry name" value="S26_SPase_I"/>
    <property type="match status" value="1"/>
</dbReference>
<feature type="domain" description="Peptidase S26" evidence="5">
    <location>
        <begin position="35"/>
        <end position="185"/>
    </location>
</feature>
<evidence type="ECO:0000313" key="7">
    <source>
        <dbReference type="Proteomes" id="UP000252797"/>
    </source>
</evidence>
<dbReference type="AlphaFoldDB" id="A0A367CEV9"/>
<gene>
    <name evidence="6" type="ORF">EA71_01930</name>
</gene>
<evidence type="ECO:0000259" key="5">
    <source>
        <dbReference type="Pfam" id="PF10502"/>
    </source>
</evidence>
<keyword evidence="3" id="KW-0378">Hydrolase</keyword>
<evidence type="ECO:0000256" key="1">
    <source>
        <dbReference type="ARBA" id="ARBA00004401"/>
    </source>
</evidence>
<protein>
    <recommendedName>
        <fullName evidence="3">Signal peptidase I</fullName>
        <ecNumber evidence="3">3.4.21.89</ecNumber>
    </recommendedName>
</protein>
<dbReference type="NCBIfam" id="TIGR02227">
    <property type="entry name" value="sigpep_I_bact"/>
    <property type="match status" value="1"/>
</dbReference>
<feature type="compositionally biased region" description="Basic residues" evidence="4">
    <location>
        <begin position="1"/>
        <end position="13"/>
    </location>
</feature>